<dbReference type="AlphaFoldDB" id="A0A0C3JP62"/>
<keyword evidence="2" id="KW-1185">Reference proteome</keyword>
<dbReference type="Proteomes" id="UP000054217">
    <property type="component" value="Unassembled WGS sequence"/>
</dbReference>
<protein>
    <submittedName>
        <fullName evidence="1">Uncharacterized protein</fullName>
    </submittedName>
</protein>
<evidence type="ECO:0000313" key="1">
    <source>
        <dbReference type="EMBL" id="KIN99281.1"/>
    </source>
</evidence>
<proteinExistence type="predicted"/>
<organism evidence="1 2">
    <name type="scientific">Pisolithus tinctorius Marx 270</name>
    <dbReference type="NCBI Taxonomy" id="870435"/>
    <lineage>
        <taxon>Eukaryota</taxon>
        <taxon>Fungi</taxon>
        <taxon>Dikarya</taxon>
        <taxon>Basidiomycota</taxon>
        <taxon>Agaricomycotina</taxon>
        <taxon>Agaricomycetes</taxon>
        <taxon>Agaricomycetidae</taxon>
        <taxon>Boletales</taxon>
        <taxon>Sclerodermatineae</taxon>
        <taxon>Pisolithaceae</taxon>
        <taxon>Pisolithus</taxon>
    </lineage>
</organism>
<accession>A0A0C3JP62</accession>
<reference evidence="1 2" key="1">
    <citation type="submission" date="2014-04" db="EMBL/GenBank/DDBJ databases">
        <authorList>
            <consortium name="DOE Joint Genome Institute"/>
            <person name="Kuo A."/>
            <person name="Kohler A."/>
            <person name="Costa M.D."/>
            <person name="Nagy L.G."/>
            <person name="Floudas D."/>
            <person name="Copeland A."/>
            <person name="Barry K.W."/>
            <person name="Cichocki N."/>
            <person name="Veneault-Fourrey C."/>
            <person name="LaButti K."/>
            <person name="Lindquist E.A."/>
            <person name="Lipzen A."/>
            <person name="Lundell T."/>
            <person name="Morin E."/>
            <person name="Murat C."/>
            <person name="Sun H."/>
            <person name="Tunlid A."/>
            <person name="Henrissat B."/>
            <person name="Grigoriev I.V."/>
            <person name="Hibbett D.S."/>
            <person name="Martin F."/>
            <person name="Nordberg H.P."/>
            <person name="Cantor M.N."/>
            <person name="Hua S.X."/>
        </authorList>
    </citation>
    <scope>NUCLEOTIDE SEQUENCE [LARGE SCALE GENOMIC DNA]</scope>
    <source>
        <strain evidence="1 2">Marx 270</strain>
    </source>
</reference>
<gene>
    <name evidence="1" type="ORF">M404DRAFT_10412</name>
</gene>
<dbReference type="OrthoDB" id="2676889at2759"/>
<reference evidence="2" key="2">
    <citation type="submission" date="2015-01" db="EMBL/GenBank/DDBJ databases">
        <title>Evolutionary Origins and Diversification of the Mycorrhizal Mutualists.</title>
        <authorList>
            <consortium name="DOE Joint Genome Institute"/>
            <consortium name="Mycorrhizal Genomics Consortium"/>
            <person name="Kohler A."/>
            <person name="Kuo A."/>
            <person name="Nagy L.G."/>
            <person name="Floudas D."/>
            <person name="Copeland A."/>
            <person name="Barry K.W."/>
            <person name="Cichocki N."/>
            <person name="Veneault-Fourrey C."/>
            <person name="LaButti K."/>
            <person name="Lindquist E.A."/>
            <person name="Lipzen A."/>
            <person name="Lundell T."/>
            <person name="Morin E."/>
            <person name="Murat C."/>
            <person name="Riley R."/>
            <person name="Ohm R."/>
            <person name="Sun H."/>
            <person name="Tunlid A."/>
            <person name="Henrissat B."/>
            <person name="Grigoriev I.V."/>
            <person name="Hibbett D.S."/>
            <person name="Martin F."/>
        </authorList>
    </citation>
    <scope>NUCLEOTIDE SEQUENCE [LARGE SCALE GENOMIC DNA]</scope>
    <source>
        <strain evidence="2">Marx 270</strain>
    </source>
</reference>
<name>A0A0C3JP62_PISTI</name>
<sequence>MALLPLNQTPTQPISNPMGTDPSLIIITLADMSMIDPPPASENLVAFMPQITLPQLPEMTATNRLQAAAVMIQVTGQETDVLATHQRFVHLLCIVMTNVIARNIFKNPVIKSDFYPHFKPDGGSAPRCRAPHSTHKKNVNAVGLAWYREDIQEVLKYTCQALANKMILNVGWPHGQNTCTIWKSTMHVAMTKDIETLILKALGLIQSKAIEFGKTYMMEFFRTDDIWLLADPLVYTLWKTSLLEKLKDQTGITNFFMHKHDNNGLIIRWFRNSIFERFHTNFWYTQSVSPVKTFASSDKTMPTHHSLLWQLIHKQFTCSLDHVTMGRTHNSGSAIQFTGLDYCPVFDVYYEGFIEALQNTAIGPAFTACLMWLNTQGM</sequence>
<dbReference type="EMBL" id="KN832006">
    <property type="protein sequence ID" value="KIN99281.1"/>
    <property type="molecule type" value="Genomic_DNA"/>
</dbReference>
<dbReference type="HOGENOM" id="CLU_731811_0_0_1"/>
<dbReference type="InParanoid" id="A0A0C3JP62"/>
<evidence type="ECO:0000313" key="2">
    <source>
        <dbReference type="Proteomes" id="UP000054217"/>
    </source>
</evidence>